<keyword evidence="6 8" id="KW-0378">Hydrolase</keyword>
<accession>A0A6P2CFE2</accession>
<evidence type="ECO:0000256" key="3">
    <source>
        <dbReference type="ARBA" id="ARBA00009370"/>
    </source>
</evidence>
<dbReference type="GO" id="GO:0005886">
    <property type="term" value="C:plasma membrane"/>
    <property type="evidence" value="ECO:0007669"/>
    <property type="project" value="UniProtKB-SubCell"/>
</dbReference>
<dbReference type="InterPro" id="IPR019533">
    <property type="entry name" value="Peptidase_S26"/>
</dbReference>
<dbReference type="InterPro" id="IPR000223">
    <property type="entry name" value="Pept_S26A_signal_pept_1"/>
</dbReference>
<evidence type="ECO:0000256" key="6">
    <source>
        <dbReference type="ARBA" id="ARBA00022801"/>
    </source>
</evidence>
<comment type="catalytic activity">
    <reaction evidence="1 8">
        <text>Cleavage of hydrophobic, N-terminal signal or leader sequences from secreted and periplasmic proteins.</text>
        <dbReference type="EC" id="3.4.21.89"/>
    </reaction>
</comment>
<dbReference type="PANTHER" id="PTHR43390:SF1">
    <property type="entry name" value="CHLOROPLAST PROCESSING PEPTIDASE"/>
    <property type="match status" value="1"/>
</dbReference>
<proteinExistence type="inferred from homology"/>
<dbReference type="InterPro" id="IPR019756">
    <property type="entry name" value="Pept_S26A_signal_pept_1_Ser-AS"/>
</dbReference>
<evidence type="ECO:0000256" key="4">
    <source>
        <dbReference type="ARBA" id="ARBA00013208"/>
    </source>
</evidence>
<dbReference type="NCBIfam" id="TIGR02227">
    <property type="entry name" value="sigpep_I_bact"/>
    <property type="match status" value="1"/>
</dbReference>
<sequence length="229" mass="24927">MARRSASRSLLEIVVTLVVVVLLAFVLQTFVARPYVIPSESMEPTLHGCPGCTNDRIIAEKLTYYVREPRIGDVVVFRGPPSWNEGYQSIRSDNAVRRALENAAATVGLAPPDENNLVKRVVATGGQTVACCDVQGRVTVDGLALDEPYVVHDFPWNPGGENASYPVGRAFGPITVPDGHLWMMGDNRSNSKDSRFYVGDETNGTVSVDDVRGRAVAVFWPINRAGPID</sequence>
<feature type="active site" evidence="7">
    <location>
        <position position="119"/>
    </location>
</feature>
<dbReference type="AlphaFoldDB" id="A0A6P2CFE2"/>
<dbReference type="PRINTS" id="PR00727">
    <property type="entry name" value="LEADERPTASE"/>
</dbReference>
<dbReference type="PROSITE" id="PS00761">
    <property type="entry name" value="SPASE_I_3"/>
    <property type="match status" value="1"/>
</dbReference>
<dbReference type="SUPFAM" id="SSF51306">
    <property type="entry name" value="LexA/Signal peptidase"/>
    <property type="match status" value="1"/>
</dbReference>
<evidence type="ECO:0000256" key="8">
    <source>
        <dbReference type="RuleBase" id="RU362042"/>
    </source>
</evidence>
<comment type="similarity">
    <text evidence="3 8">Belongs to the peptidase S26 family.</text>
</comment>
<name>A0A6P2CFE2_9NOCA</name>
<feature type="active site" evidence="7">
    <location>
        <position position="41"/>
    </location>
</feature>
<keyword evidence="5 8" id="KW-0645">Protease</keyword>
<protein>
    <recommendedName>
        <fullName evidence="4 8">Signal peptidase I</fullName>
        <ecNumber evidence="4 8">3.4.21.89</ecNumber>
    </recommendedName>
</protein>
<dbReference type="GO" id="GO:0009003">
    <property type="term" value="F:signal peptidase activity"/>
    <property type="evidence" value="ECO:0007669"/>
    <property type="project" value="UniProtKB-EC"/>
</dbReference>
<comment type="subcellular location">
    <subcellularLocation>
        <location evidence="2">Cell membrane</location>
        <topology evidence="2">Single-pass type II membrane protein</topology>
    </subcellularLocation>
    <subcellularLocation>
        <location evidence="8">Membrane</location>
        <topology evidence="8">Single-pass type II membrane protein</topology>
    </subcellularLocation>
</comment>
<evidence type="ECO:0000259" key="9">
    <source>
        <dbReference type="Pfam" id="PF10502"/>
    </source>
</evidence>
<dbReference type="EMBL" id="QRCM01000001">
    <property type="protein sequence ID" value="TXG91484.1"/>
    <property type="molecule type" value="Genomic_DNA"/>
</dbReference>
<dbReference type="CDD" id="cd06530">
    <property type="entry name" value="S26_SPase_I"/>
    <property type="match status" value="1"/>
</dbReference>
<dbReference type="InterPro" id="IPR036286">
    <property type="entry name" value="LexA/Signal_pep-like_sf"/>
</dbReference>
<dbReference type="RefSeq" id="WP_010838927.1">
    <property type="nucleotide sequence ID" value="NZ_QRCM01000001.1"/>
</dbReference>
<dbReference type="Gene3D" id="2.10.109.10">
    <property type="entry name" value="Umud Fragment, subunit A"/>
    <property type="match status" value="1"/>
</dbReference>
<evidence type="ECO:0000256" key="5">
    <source>
        <dbReference type="ARBA" id="ARBA00022670"/>
    </source>
</evidence>
<comment type="caution">
    <text evidence="10">The sequence shown here is derived from an EMBL/GenBank/DDBJ whole genome shotgun (WGS) entry which is preliminary data.</text>
</comment>
<gene>
    <name evidence="10" type="primary">lepB</name>
    <name evidence="10" type="ORF">DW322_16355</name>
</gene>
<dbReference type="GO" id="GO:0004252">
    <property type="term" value="F:serine-type endopeptidase activity"/>
    <property type="evidence" value="ECO:0007669"/>
    <property type="project" value="InterPro"/>
</dbReference>
<reference evidence="10 11" key="1">
    <citation type="submission" date="2018-07" db="EMBL/GenBank/DDBJ databases">
        <title>Genome sequence of Rhodococcus rhodnii ATCC 35071 from Rhodnius prolixus.</title>
        <authorList>
            <person name="Patel V."/>
            <person name="Vogel K.J."/>
        </authorList>
    </citation>
    <scope>NUCLEOTIDE SEQUENCE [LARGE SCALE GENOMIC DNA]</scope>
    <source>
        <strain evidence="10 11">ATCC 35071</strain>
    </source>
</reference>
<evidence type="ECO:0000256" key="7">
    <source>
        <dbReference type="PIRSR" id="PIRSR600223-1"/>
    </source>
</evidence>
<evidence type="ECO:0000256" key="2">
    <source>
        <dbReference type="ARBA" id="ARBA00004401"/>
    </source>
</evidence>
<organism evidence="10 11">
    <name type="scientific">Rhodococcus rhodnii</name>
    <dbReference type="NCBI Taxonomy" id="38312"/>
    <lineage>
        <taxon>Bacteria</taxon>
        <taxon>Bacillati</taxon>
        <taxon>Actinomycetota</taxon>
        <taxon>Actinomycetes</taxon>
        <taxon>Mycobacteriales</taxon>
        <taxon>Nocardiaceae</taxon>
        <taxon>Rhodococcus</taxon>
    </lineage>
</organism>
<dbReference type="InterPro" id="IPR019758">
    <property type="entry name" value="Pept_S26A_signal_pept_1_CS"/>
</dbReference>
<dbReference type="PANTHER" id="PTHR43390">
    <property type="entry name" value="SIGNAL PEPTIDASE I"/>
    <property type="match status" value="1"/>
</dbReference>
<evidence type="ECO:0000313" key="11">
    <source>
        <dbReference type="Proteomes" id="UP000471120"/>
    </source>
</evidence>
<evidence type="ECO:0000256" key="1">
    <source>
        <dbReference type="ARBA" id="ARBA00000677"/>
    </source>
</evidence>
<feature type="domain" description="Peptidase S26" evidence="9">
    <location>
        <begin position="11"/>
        <end position="220"/>
    </location>
</feature>
<dbReference type="Pfam" id="PF10502">
    <property type="entry name" value="Peptidase_S26"/>
    <property type="match status" value="1"/>
</dbReference>
<dbReference type="PROSITE" id="PS00501">
    <property type="entry name" value="SPASE_I_1"/>
    <property type="match status" value="1"/>
</dbReference>
<dbReference type="Proteomes" id="UP000471120">
    <property type="component" value="Unassembled WGS sequence"/>
</dbReference>
<dbReference type="GO" id="GO:0006465">
    <property type="term" value="P:signal peptide processing"/>
    <property type="evidence" value="ECO:0007669"/>
    <property type="project" value="InterPro"/>
</dbReference>
<evidence type="ECO:0000313" key="10">
    <source>
        <dbReference type="EMBL" id="TXG91484.1"/>
    </source>
</evidence>
<dbReference type="EC" id="3.4.21.89" evidence="4 8"/>